<comment type="caution">
    <text evidence="1">The sequence shown here is derived from an EMBL/GenBank/DDBJ whole genome shotgun (WGS) entry which is preliminary data.</text>
</comment>
<keyword evidence="2" id="KW-1185">Reference proteome</keyword>
<organism evidence="1 2">
    <name type="scientific">Microbacterium foliorum</name>
    <dbReference type="NCBI Taxonomy" id="104336"/>
    <lineage>
        <taxon>Bacteria</taxon>
        <taxon>Bacillati</taxon>
        <taxon>Actinomycetota</taxon>
        <taxon>Actinomycetes</taxon>
        <taxon>Micrococcales</taxon>
        <taxon>Microbacteriaceae</taxon>
        <taxon>Microbacterium</taxon>
    </lineage>
</organism>
<accession>A0A0F0KP73</accession>
<name>A0A0F0KP73_9MICO</name>
<sequence>MVRGPERSISWSLMGAPQSGQARSARCSALGGGVFSYGPTDAGPANRMRFVLIHA</sequence>
<evidence type="ECO:0000313" key="2">
    <source>
        <dbReference type="Proteomes" id="UP000033572"/>
    </source>
</evidence>
<dbReference type="AlphaFoldDB" id="A0A0F0KP73"/>
<gene>
    <name evidence="1" type="ORF">RN50_01371</name>
</gene>
<protein>
    <submittedName>
        <fullName evidence="1">Uncharacterized protein</fullName>
    </submittedName>
</protein>
<reference evidence="1 2" key="1">
    <citation type="submission" date="2015-02" db="EMBL/GenBank/DDBJ databases">
        <title>Draft genome sequences of ten Microbacterium spp. with emphasis on heavy metal contaminated environments.</title>
        <authorList>
            <person name="Corretto E."/>
        </authorList>
    </citation>
    <scope>NUCLEOTIDE SEQUENCE [LARGE SCALE GENOMIC DNA]</scope>
    <source>
        <strain evidence="1 2">DSM 12966</strain>
    </source>
</reference>
<dbReference type="EMBL" id="JYIU01000038">
    <property type="protein sequence ID" value="KJL22692.1"/>
    <property type="molecule type" value="Genomic_DNA"/>
</dbReference>
<dbReference type="Proteomes" id="UP000033572">
    <property type="component" value="Unassembled WGS sequence"/>
</dbReference>
<evidence type="ECO:0000313" key="1">
    <source>
        <dbReference type="EMBL" id="KJL22692.1"/>
    </source>
</evidence>
<proteinExistence type="predicted"/>